<dbReference type="InterPro" id="IPR025345">
    <property type="entry name" value="DUF4249"/>
</dbReference>
<reference evidence="1" key="1">
    <citation type="submission" date="2018-06" db="EMBL/GenBank/DDBJ databases">
        <authorList>
            <person name="Zhirakovskaya E."/>
        </authorList>
    </citation>
    <scope>NUCLEOTIDE SEQUENCE</scope>
</reference>
<evidence type="ECO:0000313" key="1">
    <source>
        <dbReference type="EMBL" id="VAW12831.1"/>
    </source>
</evidence>
<gene>
    <name evidence="1" type="ORF">MNBD_BACTEROID01-168</name>
</gene>
<protein>
    <recommendedName>
        <fullName evidence="2">DUF4249 domain-containing protein</fullName>
    </recommendedName>
</protein>
<accession>A0A3B0T277</accession>
<organism evidence="1">
    <name type="scientific">hydrothermal vent metagenome</name>
    <dbReference type="NCBI Taxonomy" id="652676"/>
    <lineage>
        <taxon>unclassified sequences</taxon>
        <taxon>metagenomes</taxon>
        <taxon>ecological metagenomes</taxon>
    </lineage>
</organism>
<dbReference type="Pfam" id="PF14054">
    <property type="entry name" value="DUF4249"/>
    <property type="match status" value="1"/>
</dbReference>
<evidence type="ECO:0008006" key="2">
    <source>
        <dbReference type="Google" id="ProtNLM"/>
    </source>
</evidence>
<dbReference type="PROSITE" id="PS51257">
    <property type="entry name" value="PROKAR_LIPOPROTEIN"/>
    <property type="match status" value="1"/>
</dbReference>
<dbReference type="EMBL" id="UOEP01000011">
    <property type="protein sequence ID" value="VAW12831.1"/>
    <property type="molecule type" value="Genomic_DNA"/>
</dbReference>
<dbReference type="AlphaFoldDB" id="A0A3B0T277"/>
<name>A0A3B0T277_9ZZZZ</name>
<sequence>MKIKFINYKILALLLMLISCQEQIEISLPQINRNPVVNCWLNANGSYIFHLSFPTSANSNSIQVIDSAKVFILSDNKVDTLFHTKNGFYCNSSFSPSQGKPYKLEVKIDNYKNLYSIDSIPQTKINISAIEYRKDYKIDEEGDEYSEIRVSITDIHEGNDYFGISVQSRNGKNGFYSHQITSYSPEIMNELGMETYPNILVFKDDLFENASTKLKIRFYDDKATYVKIYSFSFDAYKYIKSWIIHDYTKEYDFWEVYEPVPLYSNIENGYGIFAGYSSQLLEVYPDSTVTF</sequence>
<proteinExistence type="predicted"/>